<feature type="transmembrane region" description="Helical" evidence="2">
    <location>
        <begin position="292"/>
        <end position="313"/>
    </location>
</feature>
<evidence type="ECO:0000256" key="1">
    <source>
        <dbReference type="SAM" id="MobiDB-lite"/>
    </source>
</evidence>
<reference evidence="3" key="1">
    <citation type="submission" date="2021-08" db="EMBL/GenBank/DDBJ databases">
        <title>Chromosome-Level Trichoderma cornu-damae using Hi-C Data.</title>
        <authorList>
            <person name="Kim C.S."/>
        </authorList>
    </citation>
    <scope>NUCLEOTIDE SEQUENCE</scope>
    <source>
        <strain evidence="3">KA19-0412C</strain>
    </source>
</reference>
<dbReference type="EMBL" id="JAIWOZ010000002">
    <property type="protein sequence ID" value="KAH6609224.1"/>
    <property type="molecule type" value="Genomic_DNA"/>
</dbReference>
<keyword evidence="2" id="KW-0472">Membrane</keyword>
<feature type="transmembrane region" description="Helical" evidence="2">
    <location>
        <begin position="120"/>
        <end position="142"/>
    </location>
</feature>
<feature type="transmembrane region" description="Helical" evidence="2">
    <location>
        <begin position="570"/>
        <end position="590"/>
    </location>
</feature>
<comment type="caution">
    <text evidence="3">The sequence shown here is derived from an EMBL/GenBank/DDBJ whole genome shotgun (WGS) entry which is preliminary data.</text>
</comment>
<dbReference type="PANTHER" id="PTHR40467:SF1">
    <property type="match status" value="1"/>
</dbReference>
<feature type="transmembrane region" description="Helical" evidence="2">
    <location>
        <begin position="459"/>
        <end position="477"/>
    </location>
</feature>
<proteinExistence type="predicted"/>
<keyword evidence="4" id="KW-1185">Reference proteome</keyword>
<feature type="transmembrane region" description="Helical" evidence="2">
    <location>
        <begin position="512"/>
        <end position="533"/>
    </location>
</feature>
<dbReference type="OrthoDB" id="5541877at2759"/>
<feature type="compositionally biased region" description="Polar residues" evidence="1">
    <location>
        <begin position="1"/>
        <end position="12"/>
    </location>
</feature>
<feature type="transmembrane region" description="Helical" evidence="2">
    <location>
        <begin position="222"/>
        <end position="245"/>
    </location>
</feature>
<protein>
    <submittedName>
        <fullName evidence="3">Uncharacterized protein</fullName>
    </submittedName>
</protein>
<dbReference type="InterPro" id="IPR039966">
    <property type="entry name" value="C553.12c"/>
</dbReference>
<evidence type="ECO:0000313" key="4">
    <source>
        <dbReference type="Proteomes" id="UP000827724"/>
    </source>
</evidence>
<organism evidence="3 4">
    <name type="scientific">Trichoderma cornu-damae</name>
    <dbReference type="NCBI Taxonomy" id="654480"/>
    <lineage>
        <taxon>Eukaryota</taxon>
        <taxon>Fungi</taxon>
        <taxon>Dikarya</taxon>
        <taxon>Ascomycota</taxon>
        <taxon>Pezizomycotina</taxon>
        <taxon>Sordariomycetes</taxon>
        <taxon>Hypocreomycetidae</taxon>
        <taxon>Hypocreales</taxon>
        <taxon>Hypocreaceae</taxon>
        <taxon>Trichoderma</taxon>
    </lineage>
</organism>
<dbReference type="Proteomes" id="UP000827724">
    <property type="component" value="Unassembled WGS sequence"/>
</dbReference>
<dbReference type="PANTHER" id="PTHR40467">
    <property type="match status" value="1"/>
</dbReference>
<feature type="transmembrane region" description="Helical" evidence="2">
    <location>
        <begin position="602"/>
        <end position="622"/>
    </location>
</feature>
<dbReference type="AlphaFoldDB" id="A0A9P8QQ32"/>
<name>A0A9P8QQ32_9HYPO</name>
<feature type="transmembrane region" description="Helical" evidence="2">
    <location>
        <begin position="386"/>
        <end position="406"/>
    </location>
</feature>
<feature type="transmembrane region" description="Helical" evidence="2">
    <location>
        <begin position="426"/>
        <end position="447"/>
    </location>
</feature>
<sequence>MPTFFQFTQGSESRVRPTDSSPLLGRYRAVPPRPGIGPRRPSSPLGLLSGHYESGRDSIHVGYGALLVAEVEAGLGGGDGEAVGGTSRWERLWQGYLIDLFVDPRPSAVKRVVDRWWSRYGLLVFLPAALVCLPSFFAGRLAEAGLRVERFSFSPGGIEADVCSIQAVAWCAVPFPQYSFPDESSDGDDDGASGVLMRLARPVATFDSKIPGHGEARVQVNFWFFLFVYYGFYNLSALIWITKVFNLYRLNWWPQSFGFPVTVSLLAILSLALPIPVYFIPSTRFLTVHNTAWVSWTFIVMAMPVAIAFLILMTNERHIGLRHSLSETQRIFTTSWWTGEPDSFPNRERRRRDLPDDLWEQDVLRVLPPSGPSRVALRRRWLPASFVRFLWFCVALFIGLMAYVLGEAYAEIYLRTLPHNSLETVVYVYGWVVTVHLLDALTGWTYVRALYARLRSPSQFVILQILSSTGLVIISPIMMTRLFHKILTILGLSGLTYGTYQKLQTRNLFIRFLAENTSMATFLGSILVLHFGANKEVYPYFAFDKAEDKTLQYDFNLTFYASMVTWGCELVASLVVRGLIALFFGIDVGLEGKLDLAVWPELLPTSVAVILHVLQNMLFSIIRLQFRT</sequence>
<feature type="transmembrane region" description="Helical" evidence="2">
    <location>
        <begin position="257"/>
        <end position="280"/>
    </location>
</feature>
<evidence type="ECO:0000313" key="3">
    <source>
        <dbReference type="EMBL" id="KAH6609224.1"/>
    </source>
</evidence>
<keyword evidence="2" id="KW-1133">Transmembrane helix</keyword>
<gene>
    <name evidence="3" type="ORF">Trco_002570</name>
</gene>
<feature type="region of interest" description="Disordered" evidence="1">
    <location>
        <begin position="1"/>
        <end position="42"/>
    </location>
</feature>
<accession>A0A9P8QQ32</accession>
<evidence type="ECO:0000256" key="2">
    <source>
        <dbReference type="SAM" id="Phobius"/>
    </source>
</evidence>
<keyword evidence="2" id="KW-0812">Transmembrane</keyword>